<evidence type="ECO:0000256" key="3">
    <source>
        <dbReference type="ARBA" id="ARBA00022989"/>
    </source>
</evidence>
<feature type="transmembrane region" description="Helical" evidence="5">
    <location>
        <begin position="171"/>
        <end position="192"/>
    </location>
</feature>
<reference evidence="7" key="1">
    <citation type="submission" date="2022-11" db="UniProtKB">
        <authorList>
            <consortium name="WormBaseParasite"/>
        </authorList>
    </citation>
    <scope>IDENTIFICATION</scope>
</reference>
<name>A0A914WFR6_9BILA</name>
<evidence type="ECO:0000256" key="4">
    <source>
        <dbReference type="ARBA" id="ARBA00023136"/>
    </source>
</evidence>
<protein>
    <submittedName>
        <fullName evidence="7">Uncharacterized protein</fullName>
    </submittedName>
</protein>
<feature type="transmembrane region" description="Helical" evidence="5">
    <location>
        <begin position="37"/>
        <end position="62"/>
    </location>
</feature>
<feature type="transmembrane region" description="Helical" evidence="5">
    <location>
        <begin position="204"/>
        <end position="226"/>
    </location>
</feature>
<feature type="transmembrane region" description="Helical" evidence="5">
    <location>
        <begin position="74"/>
        <end position="95"/>
    </location>
</feature>
<keyword evidence="2 5" id="KW-0812">Transmembrane</keyword>
<dbReference type="AlphaFoldDB" id="A0A914WFR6"/>
<organism evidence="6 7">
    <name type="scientific">Plectus sambesii</name>
    <dbReference type="NCBI Taxonomy" id="2011161"/>
    <lineage>
        <taxon>Eukaryota</taxon>
        <taxon>Metazoa</taxon>
        <taxon>Ecdysozoa</taxon>
        <taxon>Nematoda</taxon>
        <taxon>Chromadorea</taxon>
        <taxon>Plectida</taxon>
        <taxon>Plectina</taxon>
        <taxon>Plectoidea</taxon>
        <taxon>Plectidae</taxon>
        <taxon>Plectus</taxon>
    </lineage>
</organism>
<feature type="transmembrane region" description="Helical" evidence="5">
    <location>
        <begin position="238"/>
        <end position="261"/>
    </location>
</feature>
<dbReference type="Proteomes" id="UP000887566">
    <property type="component" value="Unplaced"/>
</dbReference>
<sequence length="329" mass="37243">MSLENPVVWLSHMNCSEYDTWLPPSAKEFLGALDGTYLTLLILAILATTAVIVVGILHWYFVRYFVSSRSKRTSLFWFIGLFPVASICCLMGLFMPRTSTFMFAVAWIYLTVCLLILIRVMQQLFGGRGAMSKYLFDNHQKISFRVPPCCCCLKFLPEAEPTESNLRKLEFLVLQTLVVRVILTIISITAVLELHQDAERLISIVSIIAGISTVSALFGCHTLATLAKEKLAPYRFVALFRILDFTLALFGLQQLICDILINFDVYSCGPLLSPQDKSRYWNGFLLIFEMLALSGLASYLFKPTKTAIFDRHPCQIVTDRSVPETLYQL</sequence>
<feature type="transmembrane region" description="Helical" evidence="5">
    <location>
        <begin position="101"/>
        <end position="121"/>
    </location>
</feature>
<dbReference type="SMART" id="SM01417">
    <property type="entry name" value="Solute_trans_a"/>
    <property type="match status" value="1"/>
</dbReference>
<accession>A0A914WFR6</accession>
<feature type="transmembrane region" description="Helical" evidence="5">
    <location>
        <begin position="281"/>
        <end position="301"/>
    </location>
</feature>
<dbReference type="WBParaSite" id="PSAMB.scaffold4019size15978.g23258.t1">
    <property type="protein sequence ID" value="PSAMB.scaffold4019size15978.g23258.t1"/>
    <property type="gene ID" value="PSAMB.scaffold4019size15978.g23258"/>
</dbReference>
<keyword evidence="3 5" id="KW-1133">Transmembrane helix</keyword>
<dbReference type="InterPro" id="IPR005178">
    <property type="entry name" value="Ostalpha/TMEM184C"/>
</dbReference>
<dbReference type="PANTHER" id="PTHR23423">
    <property type="entry name" value="ORGANIC SOLUTE TRANSPORTER-RELATED"/>
    <property type="match status" value="1"/>
</dbReference>
<comment type="subcellular location">
    <subcellularLocation>
        <location evidence="1">Membrane</location>
        <topology evidence="1">Multi-pass membrane protein</topology>
    </subcellularLocation>
</comment>
<keyword evidence="4 5" id="KW-0472">Membrane</keyword>
<evidence type="ECO:0000256" key="2">
    <source>
        <dbReference type="ARBA" id="ARBA00022692"/>
    </source>
</evidence>
<evidence type="ECO:0000313" key="6">
    <source>
        <dbReference type="Proteomes" id="UP000887566"/>
    </source>
</evidence>
<evidence type="ECO:0000313" key="7">
    <source>
        <dbReference type="WBParaSite" id="PSAMB.scaffold4019size15978.g23258.t1"/>
    </source>
</evidence>
<evidence type="ECO:0000256" key="1">
    <source>
        <dbReference type="ARBA" id="ARBA00004141"/>
    </source>
</evidence>
<proteinExistence type="predicted"/>
<keyword evidence="6" id="KW-1185">Reference proteome</keyword>
<dbReference type="Pfam" id="PF03619">
    <property type="entry name" value="Solute_trans_a"/>
    <property type="match status" value="1"/>
</dbReference>
<evidence type="ECO:0000256" key="5">
    <source>
        <dbReference type="SAM" id="Phobius"/>
    </source>
</evidence>
<dbReference type="GO" id="GO:0016020">
    <property type="term" value="C:membrane"/>
    <property type="evidence" value="ECO:0007669"/>
    <property type="project" value="UniProtKB-SubCell"/>
</dbReference>